<dbReference type="OMA" id="CHIAICQ"/>
<feature type="disulfide bond" evidence="5">
    <location>
        <begin position="149"/>
        <end position="192"/>
    </location>
</feature>
<evidence type="ECO:0000256" key="2">
    <source>
        <dbReference type="ARBA" id="ARBA00022737"/>
    </source>
</evidence>
<organism evidence="8 9">
    <name type="scientific">Echeneis naucrates</name>
    <name type="common">Live sharksucker</name>
    <dbReference type="NCBI Taxonomy" id="173247"/>
    <lineage>
        <taxon>Eukaryota</taxon>
        <taxon>Metazoa</taxon>
        <taxon>Chordata</taxon>
        <taxon>Craniata</taxon>
        <taxon>Vertebrata</taxon>
        <taxon>Euteleostomi</taxon>
        <taxon>Actinopterygii</taxon>
        <taxon>Neopterygii</taxon>
        <taxon>Teleostei</taxon>
        <taxon>Neoteleostei</taxon>
        <taxon>Acanthomorphata</taxon>
        <taxon>Carangaria</taxon>
        <taxon>Carangiformes</taxon>
        <taxon>Echeneidae</taxon>
        <taxon>Echeneis</taxon>
    </lineage>
</organism>
<dbReference type="CDD" id="cd00033">
    <property type="entry name" value="CCP"/>
    <property type="match status" value="3"/>
</dbReference>
<dbReference type="SMART" id="SM00032">
    <property type="entry name" value="CCP"/>
    <property type="match status" value="3"/>
</dbReference>
<dbReference type="Ensembl" id="ENSENLT00000000347.1">
    <property type="protein sequence ID" value="ENSENLP00000000304.1"/>
    <property type="gene ID" value="ENSENLG00000000195.1"/>
</dbReference>
<feature type="domain" description="Sushi" evidence="7">
    <location>
        <begin position="147"/>
        <end position="207"/>
    </location>
</feature>
<evidence type="ECO:0000313" key="8">
    <source>
        <dbReference type="Ensembl" id="ENSENLP00000000304.1"/>
    </source>
</evidence>
<evidence type="ECO:0000256" key="6">
    <source>
        <dbReference type="SAM" id="SignalP"/>
    </source>
</evidence>
<feature type="disulfide bond" evidence="5">
    <location>
        <begin position="60"/>
        <end position="87"/>
    </location>
</feature>
<evidence type="ECO:0000256" key="3">
    <source>
        <dbReference type="ARBA" id="ARBA00023157"/>
    </source>
</evidence>
<evidence type="ECO:0000256" key="4">
    <source>
        <dbReference type="ARBA" id="ARBA00023180"/>
    </source>
</evidence>
<feature type="disulfide bond" evidence="5">
    <location>
        <begin position="178"/>
        <end position="205"/>
    </location>
</feature>
<dbReference type="AlphaFoldDB" id="A0A665SV76"/>
<reference evidence="8" key="3">
    <citation type="submission" date="2025-09" db="UniProtKB">
        <authorList>
            <consortium name="Ensembl"/>
        </authorList>
    </citation>
    <scope>IDENTIFICATION</scope>
</reference>
<dbReference type="Proteomes" id="UP000472264">
    <property type="component" value="Chromosome 5"/>
</dbReference>
<evidence type="ECO:0000313" key="9">
    <source>
        <dbReference type="Proteomes" id="UP000472264"/>
    </source>
</evidence>
<keyword evidence="4" id="KW-0325">Glycoprotein</keyword>
<feature type="domain" description="Sushi" evidence="7">
    <location>
        <begin position="27"/>
        <end position="89"/>
    </location>
</feature>
<dbReference type="Gene3D" id="2.10.70.10">
    <property type="entry name" value="Complement Module, domain 1"/>
    <property type="match status" value="3"/>
</dbReference>
<evidence type="ECO:0000256" key="5">
    <source>
        <dbReference type="PROSITE-ProRule" id="PRU00302"/>
    </source>
</evidence>
<evidence type="ECO:0000256" key="1">
    <source>
        <dbReference type="ARBA" id="ARBA00022659"/>
    </source>
</evidence>
<reference evidence="8" key="1">
    <citation type="submission" date="2021-04" db="EMBL/GenBank/DDBJ databases">
        <authorList>
            <consortium name="Wellcome Sanger Institute Data Sharing"/>
        </authorList>
    </citation>
    <scope>NUCLEOTIDE SEQUENCE [LARGE SCALE GENOMIC DNA]</scope>
</reference>
<feature type="chain" id="PRO_5025486134" evidence="6">
    <location>
        <begin position="24"/>
        <end position="228"/>
    </location>
</feature>
<keyword evidence="9" id="KW-1185">Reference proteome</keyword>
<sequence length="228" mass="24714">MDFSPHTDGFKLLLLLMLPLGVAFPPASCPKPHGRENIVLTNEALLLNTFPEGVVVLFECANGYEKESGSGVTTCTGGSWTELDLICKKIDCGLPTPQEHMSFNLSRGTLFGALISISCDKGYQVYGSSFKRCYATGWRGRATCQLVKCASPENLSNGKTVWDSTDRPKYGEVIRFVCNEGYTLVGGDSSMCDEKGKYNPPPPVCEGKSAASKCSTCLVKDLVCFCFN</sequence>
<dbReference type="InterPro" id="IPR035976">
    <property type="entry name" value="Sushi/SCR/CCP_sf"/>
</dbReference>
<reference evidence="8" key="2">
    <citation type="submission" date="2025-08" db="UniProtKB">
        <authorList>
            <consortium name="Ensembl"/>
        </authorList>
    </citation>
    <scope>IDENTIFICATION</scope>
</reference>
<feature type="signal peptide" evidence="6">
    <location>
        <begin position="1"/>
        <end position="23"/>
    </location>
</feature>
<dbReference type="InterPro" id="IPR000436">
    <property type="entry name" value="Sushi_SCR_CCP_dom"/>
</dbReference>
<keyword evidence="3 5" id="KW-1015">Disulfide bond</keyword>
<dbReference type="PROSITE" id="PS50923">
    <property type="entry name" value="SUSHI"/>
    <property type="match status" value="3"/>
</dbReference>
<keyword evidence="1 5" id="KW-0768">Sushi</keyword>
<keyword evidence="2" id="KW-0677">Repeat</keyword>
<protein>
    <submittedName>
        <fullName evidence="8">Complement decay-accelerating factor-like</fullName>
    </submittedName>
</protein>
<proteinExistence type="predicted"/>
<evidence type="ECO:0000259" key="7">
    <source>
        <dbReference type="PROSITE" id="PS50923"/>
    </source>
</evidence>
<dbReference type="PANTHER" id="PTHR19325:SF569">
    <property type="entry name" value="COMPLEMENT COMPONENT 4 BINDING PROTEIN, SECRETORY-RELATED"/>
    <property type="match status" value="1"/>
</dbReference>
<comment type="caution">
    <text evidence="5">Lacks conserved residue(s) required for the propagation of feature annotation.</text>
</comment>
<dbReference type="InterPro" id="IPR050350">
    <property type="entry name" value="Compl-Cell_Adhes-Reg"/>
</dbReference>
<feature type="domain" description="Sushi" evidence="7">
    <location>
        <begin position="90"/>
        <end position="146"/>
    </location>
</feature>
<gene>
    <name evidence="8" type="primary">im:7151449</name>
</gene>
<accession>A0A665SV76</accession>
<keyword evidence="6" id="KW-0732">Signal</keyword>
<dbReference type="SUPFAM" id="SSF57535">
    <property type="entry name" value="Complement control module/SCR domain"/>
    <property type="match status" value="3"/>
</dbReference>
<dbReference type="Pfam" id="PF00084">
    <property type="entry name" value="Sushi"/>
    <property type="match status" value="3"/>
</dbReference>
<name>A0A665SV76_ECHNA</name>
<dbReference type="PANTHER" id="PTHR19325">
    <property type="entry name" value="COMPLEMENT COMPONENT-RELATED SUSHI DOMAIN-CONTAINING"/>
    <property type="match status" value="1"/>
</dbReference>